<evidence type="ECO:0000313" key="2">
    <source>
        <dbReference type="EMBL" id="STD55951.1"/>
    </source>
</evidence>
<evidence type="ECO:0000256" key="1">
    <source>
        <dbReference type="SAM" id="Phobius"/>
    </source>
</evidence>
<protein>
    <recommendedName>
        <fullName evidence="4">Nitrogen regulatory IIA protein</fullName>
    </recommendedName>
</protein>
<keyword evidence="1" id="KW-0812">Transmembrane</keyword>
<keyword evidence="1" id="KW-1133">Transmembrane helix</keyword>
<proteinExistence type="predicted"/>
<sequence length="95" mass="11499">MMKNLKLKLRNYLKNLEKHWQMLTIEKQHQYLLTFFLGYGLLSTAVFIKIGYDVVTTNKKLQIEHIQQPFQKSKQLKIQLDSLITIHKNDFYERE</sequence>
<organism evidence="2 3">
    <name type="scientific">Empedobacter falsenii</name>
    <dbReference type="NCBI Taxonomy" id="343874"/>
    <lineage>
        <taxon>Bacteria</taxon>
        <taxon>Pseudomonadati</taxon>
        <taxon>Bacteroidota</taxon>
        <taxon>Flavobacteriia</taxon>
        <taxon>Flavobacteriales</taxon>
        <taxon>Weeksellaceae</taxon>
        <taxon>Empedobacter</taxon>
    </lineage>
</organism>
<reference evidence="2 3" key="1">
    <citation type="submission" date="2018-06" db="EMBL/GenBank/DDBJ databases">
        <authorList>
            <consortium name="Pathogen Informatics"/>
            <person name="Doyle S."/>
        </authorList>
    </citation>
    <scope>NUCLEOTIDE SEQUENCE [LARGE SCALE GENOMIC DNA]</scope>
    <source>
        <strain evidence="2 3">NCTC13456</strain>
    </source>
</reference>
<evidence type="ECO:0008006" key="4">
    <source>
        <dbReference type="Google" id="ProtNLM"/>
    </source>
</evidence>
<evidence type="ECO:0000313" key="3">
    <source>
        <dbReference type="Proteomes" id="UP000254737"/>
    </source>
</evidence>
<name>A0A376G7D2_9FLAO</name>
<dbReference type="AlphaFoldDB" id="A0A376G7D2"/>
<dbReference type="EMBL" id="UFXS01000001">
    <property type="protein sequence ID" value="STD55951.1"/>
    <property type="molecule type" value="Genomic_DNA"/>
</dbReference>
<dbReference type="Proteomes" id="UP000254737">
    <property type="component" value="Unassembled WGS sequence"/>
</dbReference>
<accession>A0A376G7D2</accession>
<gene>
    <name evidence="2" type="ORF">NCTC13456_01931</name>
</gene>
<keyword evidence="1" id="KW-0472">Membrane</keyword>
<feature type="transmembrane region" description="Helical" evidence="1">
    <location>
        <begin position="31"/>
        <end position="52"/>
    </location>
</feature>